<name>A0AAV5UK28_9BILA</name>
<protein>
    <submittedName>
        <fullName evidence="2">Uncharacterized protein</fullName>
    </submittedName>
</protein>
<organism evidence="2 3">
    <name type="scientific">Pristionchus entomophagus</name>
    <dbReference type="NCBI Taxonomy" id="358040"/>
    <lineage>
        <taxon>Eukaryota</taxon>
        <taxon>Metazoa</taxon>
        <taxon>Ecdysozoa</taxon>
        <taxon>Nematoda</taxon>
        <taxon>Chromadorea</taxon>
        <taxon>Rhabditida</taxon>
        <taxon>Rhabditina</taxon>
        <taxon>Diplogasteromorpha</taxon>
        <taxon>Diplogasteroidea</taxon>
        <taxon>Neodiplogasteridae</taxon>
        <taxon>Pristionchus</taxon>
    </lineage>
</organism>
<feature type="region of interest" description="Disordered" evidence="1">
    <location>
        <begin position="1"/>
        <end position="61"/>
    </location>
</feature>
<feature type="compositionally biased region" description="Basic and acidic residues" evidence="1">
    <location>
        <begin position="40"/>
        <end position="50"/>
    </location>
</feature>
<feature type="compositionally biased region" description="Basic and acidic residues" evidence="1">
    <location>
        <begin position="128"/>
        <end position="142"/>
    </location>
</feature>
<evidence type="ECO:0000313" key="2">
    <source>
        <dbReference type="EMBL" id="GMT06962.1"/>
    </source>
</evidence>
<dbReference type="Proteomes" id="UP001432027">
    <property type="component" value="Unassembled WGS sequence"/>
</dbReference>
<comment type="caution">
    <text evidence="2">The sequence shown here is derived from an EMBL/GenBank/DDBJ whole genome shotgun (WGS) entry which is preliminary data.</text>
</comment>
<evidence type="ECO:0000256" key="1">
    <source>
        <dbReference type="SAM" id="MobiDB-lite"/>
    </source>
</evidence>
<sequence>MEQLEDSSANKKVTAEESAEEDLLGDVLAGSEDASRSTARHGEFGRKFMDELTGGNDGEYAEEYLDDEVELIGRQIEMEEQNIAGAGEFYEEGDFEVAEEEDRVIEYDSEVQLVDSDEGEQQESDYISDDKLSTKKSDDARSQKHPGTSKSSATSKKPIDAMLVQRKRHLPVVSKLNPAIPTKPVEIDHEFVLPGAGDIRSKIQLAVTPFTPHEPTCRPSLDLPLPGIELKGAILNPYIELYTTSPHEYAISGKVSGAIFFTPESTWPEETARVCLFYYFWNSNSGEWARTEFVTVKTQQGKETRIRFVLTVDPKIYSEQKDGVPNLMKSLLYTEKVSITAVVGAEGVLQRSNESCIDFGQTWNLTDHSKKLRLATGPSVAARSMGTQTEGKCKCPFPSEQED</sequence>
<reference evidence="2" key="1">
    <citation type="submission" date="2023-10" db="EMBL/GenBank/DDBJ databases">
        <title>Genome assembly of Pristionchus species.</title>
        <authorList>
            <person name="Yoshida K."/>
            <person name="Sommer R.J."/>
        </authorList>
    </citation>
    <scope>NUCLEOTIDE SEQUENCE</scope>
    <source>
        <strain evidence="2">RS0144</strain>
    </source>
</reference>
<evidence type="ECO:0000313" key="3">
    <source>
        <dbReference type="Proteomes" id="UP001432027"/>
    </source>
</evidence>
<proteinExistence type="predicted"/>
<accession>A0AAV5UK28</accession>
<dbReference type="AlphaFoldDB" id="A0AAV5UK28"/>
<feature type="region of interest" description="Disordered" evidence="1">
    <location>
        <begin position="110"/>
        <end position="158"/>
    </location>
</feature>
<gene>
    <name evidence="2" type="ORF">PENTCL1PPCAC_29136</name>
</gene>
<feature type="compositionally biased region" description="Polar residues" evidence="1">
    <location>
        <begin position="145"/>
        <end position="155"/>
    </location>
</feature>
<feature type="compositionally biased region" description="Polar residues" evidence="1">
    <location>
        <begin position="1"/>
        <end position="11"/>
    </location>
</feature>
<feature type="compositionally biased region" description="Acidic residues" evidence="1">
    <location>
        <begin position="110"/>
        <end position="127"/>
    </location>
</feature>
<dbReference type="EMBL" id="BTSX01000006">
    <property type="protein sequence ID" value="GMT06962.1"/>
    <property type="molecule type" value="Genomic_DNA"/>
</dbReference>
<keyword evidence="3" id="KW-1185">Reference proteome</keyword>